<organism evidence="1 2">
    <name type="scientific">Streptomyces nigrescens</name>
    <dbReference type="NCBI Taxonomy" id="1920"/>
    <lineage>
        <taxon>Bacteria</taxon>
        <taxon>Bacillati</taxon>
        <taxon>Actinomycetota</taxon>
        <taxon>Actinomycetes</taxon>
        <taxon>Kitasatosporales</taxon>
        <taxon>Streptomycetaceae</taxon>
        <taxon>Streptomyces</taxon>
    </lineage>
</organism>
<evidence type="ECO:0000313" key="2">
    <source>
        <dbReference type="Proteomes" id="UP001059597"/>
    </source>
</evidence>
<name>A0ABN6QWP9_STRNI</name>
<dbReference type="Proteomes" id="UP001059597">
    <property type="component" value="Chromosome"/>
</dbReference>
<keyword evidence="2" id="KW-1185">Reference proteome</keyword>
<evidence type="ECO:0008006" key="3">
    <source>
        <dbReference type="Google" id="ProtNLM"/>
    </source>
</evidence>
<reference evidence="1" key="1">
    <citation type="submission" date="2022-06" db="EMBL/GenBank/DDBJ databases">
        <title>Complete genome sequence of Streptomyces nigrescens HEK616.</title>
        <authorList>
            <person name="Asamizu S."/>
            <person name="Onaka H."/>
        </authorList>
    </citation>
    <scope>NUCLEOTIDE SEQUENCE</scope>
    <source>
        <strain evidence="1">HEK616</strain>
    </source>
</reference>
<evidence type="ECO:0000313" key="1">
    <source>
        <dbReference type="EMBL" id="BDM70604.1"/>
    </source>
</evidence>
<gene>
    <name evidence="1" type="ORF">HEK616_40910</name>
</gene>
<sequence>MTIQRRLADAVSRSATNAVTQQAAAWLLATVNAVNVDGTVDVLTATGPVSSVRRLRSYASPVVGDVVRVDRKADGNWLVVDALSTGAGGWLALTMSSGFSANGGTNDPPPAARRTADGSLQLSGVVKGAATAGVAIQFATLPASLTPTYWVRGTVQTSSVGQLAGIDVSPAGVCRLLPVANHSATGWFQLDGVQGRYR</sequence>
<accession>A0ABN6QWP9</accession>
<proteinExistence type="predicted"/>
<dbReference type="EMBL" id="AP026073">
    <property type="protein sequence ID" value="BDM70604.1"/>
    <property type="molecule type" value="Genomic_DNA"/>
</dbReference>
<protein>
    <recommendedName>
        <fullName evidence="3">SH3b domain-containing protein</fullName>
    </recommendedName>
</protein>